<dbReference type="Gene3D" id="1.10.3720.10">
    <property type="entry name" value="MetI-like"/>
    <property type="match status" value="1"/>
</dbReference>
<comment type="caution">
    <text evidence="9">The sequence shown here is derived from an EMBL/GenBank/DDBJ whole genome shotgun (WGS) entry which is preliminary data.</text>
</comment>
<feature type="transmembrane region" description="Helical" evidence="7">
    <location>
        <begin position="247"/>
        <end position="272"/>
    </location>
</feature>
<evidence type="ECO:0000256" key="3">
    <source>
        <dbReference type="ARBA" id="ARBA00022475"/>
    </source>
</evidence>
<dbReference type="RefSeq" id="WP_386153000.1">
    <property type="nucleotide sequence ID" value="NZ_JBHMBS010000001.1"/>
</dbReference>
<dbReference type="Proteomes" id="UP001589610">
    <property type="component" value="Unassembled WGS sequence"/>
</dbReference>
<feature type="transmembrane region" description="Helical" evidence="7">
    <location>
        <begin position="175"/>
        <end position="199"/>
    </location>
</feature>
<feature type="transmembrane region" description="Helical" evidence="7">
    <location>
        <begin position="130"/>
        <end position="155"/>
    </location>
</feature>
<keyword evidence="10" id="KW-1185">Reference proteome</keyword>
<dbReference type="InterPro" id="IPR050366">
    <property type="entry name" value="BP-dependent_transpt_permease"/>
</dbReference>
<evidence type="ECO:0000313" key="9">
    <source>
        <dbReference type="EMBL" id="MFB9673863.1"/>
    </source>
</evidence>
<gene>
    <name evidence="9" type="ORF">ACFFRH_00065</name>
</gene>
<feature type="transmembrane region" description="Helical" evidence="7">
    <location>
        <begin position="292"/>
        <end position="315"/>
    </location>
</feature>
<evidence type="ECO:0000256" key="1">
    <source>
        <dbReference type="ARBA" id="ARBA00004651"/>
    </source>
</evidence>
<comment type="subcellular location">
    <subcellularLocation>
        <location evidence="1 7">Cell membrane</location>
        <topology evidence="1 7">Multi-pass membrane protein</topology>
    </subcellularLocation>
</comment>
<evidence type="ECO:0000256" key="6">
    <source>
        <dbReference type="ARBA" id="ARBA00023136"/>
    </source>
</evidence>
<keyword evidence="5 7" id="KW-1133">Transmembrane helix</keyword>
<keyword evidence="3" id="KW-1003">Cell membrane</keyword>
<evidence type="ECO:0000256" key="4">
    <source>
        <dbReference type="ARBA" id="ARBA00022692"/>
    </source>
</evidence>
<dbReference type="PANTHER" id="PTHR43386:SF25">
    <property type="entry name" value="PEPTIDE ABC TRANSPORTER PERMEASE PROTEIN"/>
    <property type="match status" value="1"/>
</dbReference>
<protein>
    <submittedName>
        <fullName evidence="9">ABC transporter permease</fullName>
    </submittedName>
</protein>
<keyword evidence="4 7" id="KW-0812">Transmembrane</keyword>
<dbReference type="Pfam" id="PF00528">
    <property type="entry name" value="BPD_transp_1"/>
    <property type="match status" value="1"/>
</dbReference>
<reference evidence="9 10" key="1">
    <citation type="submission" date="2024-09" db="EMBL/GenBank/DDBJ databases">
        <authorList>
            <person name="Sun Q."/>
            <person name="Mori K."/>
        </authorList>
    </citation>
    <scope>NUCLEOTIDE SEQUENCE [LARGE SCALE GENOMIC DNA]</scope>
    <source>
        <strain evidence="9 10">JCM 3028</strain>
    </source>
</reference>
<evidence type="ECO:0000259" key="8">
    <source>
        <dbReference type="PROSITE" id="PS50928"/>
    </source>
</evidence>
<dbReference type="PANTHER" id="PTHR43386">
    <property type="entry name" value="OLIGOPEPTIDE TRANSPORT SYSTEM PERMEASE PROTEIN APPC"/>
    <property type="match status" value="1"/>
</dbReference>
<evidence type="ECO:0000313" key="10">
    <source>
        <dbReference type="Proteomes" id="UP001589610"/>
    </source>
</evidence>
<dbReference type="InterPro" id="IPR000515">
    <property type="entry name" value="MetI-like"/>
</dbReference>
<dbReference type="PROSITE" id="PS50928">
    <property type="entry name" value="ABC_TM1"/>
    <property type="match status" value="1"/>
</dbReference>
<feature type="domain" description="ABC transmembrane type-1" evidence="8">
    <location>
        <begin position="126"/>
        <end position="315"/>
    </location>
</feature>
<name>A0ABV5T7Z8_9ACTN</name>
<comment type="similarity">
    <text evidence="7">Belongs to the binding-protein-dependent transport system permease family.</text>
</comment>
<sequence>MPVALVLPGAFVAFVAFVVLGGGGGGGVTVAVPPEEEPMTTITEAPGVAAVAPAAAGRGYGFSAPLVAPLLFLAVAAVAAVAPGVLTGVDPLAADPLHALAGPSAQHWFGTDHLGRDVLSRVVHGAGHSLSIGAAAVLLAAGVGTLLGVLAGLSPRYLDELLSRLFDVVATFPELLLALLVIAITGPGTGNVILAIGIAQIPNYARVIRAQTFVVRRSGYVEQAVTFGLARPALIARHVLPNVLGPLPVLATIGMGTAIIATSGLSFLGMGPQPPSPEWGSMLSEARNYLRVAWWTVLFPGLSVTLTVISLTLVGRRLQRRFEGRNR</sequence>
<dbReference type="EMBL" id="JBHMBS010000001">
    <property type="protein sequence ID" value="MFB9673863.1"/>
    <property type="molecule type" value="Genomic_DNA"/>
</dbReference>
<feature type="transmembrane region" description="Helical" evidence="7">
    <location>
        <begin position="66"/>
        <end position="86"/>
    </location>
</feature>
<keyword evidence="6 7" id="KW-0472">Membrane</keyword>
<keyword evidence="2 7" id="KW-0813">Transport</keyword>
<organism evidence="9 10">
    <name type="scientific">Streptosporangium vulgare</name>
    <dbReference type="NCBI Taxonomy" id="46190"/>
    <lineage>
        <taxon>Bacteria</taxon>
        <taxon>Bacillati</taxon>
        <taxon>Actinomycetota</taxon>
        <taxon>Actinomycetes</taxon>
        <taxon>Streptosporangiales</taxon>
        <taxon>Streptosporangiaceae</taxon>
        <taxon>Streptosporangium</taxon>
    </lineage>
</organism>
<evidence type="ECO:0000256" key="5">
    <source>
        <dbReference type="ARBA" id="ARBA00022989"/>
    </source>
</evidence>
<evidence type="ECO:0000256" key="2">
    <source>
        <dbReference type="ARBA" id="ARBA00022448"/>
    </source>
</evidence>
<dbReference type="SUPFAM" id="SSF161098">
    <property type="entry name" value="MetI-like"/>
    <property type="match status" value="1"/>
</dbReference>
<proteinExistence type="inferred from homology"/>
<accession>A0ABV5T7Z8</accession>
<dbReference type="InterPro" id="IPR035906">
    <property type="entry name" value="MetI-like_sf"/>
</dbReference>
<dbReference type="CDD" id="cd06261">
    <property type="entry name" value="TM_PBP2"/>
    <property type="match status" value="1"/>
</dbReference>
<evidence type="ECO:0000256" key="7">
    <source>
        <dbReference type="RuleBase" id="RU363032"/>
    </source>
</evidence>